<dbReference type="PANTHER" id="PTHR43708">
    <property type="entry name" value="CONSERVED EXPRESSED OXIDOREDUCTASE (EUROFUNG)"/>
    <property type="match status" value="1"/>
</dbReference>
<accession>A0A5S4H4K2</accession>
<evidence type="ECO:0000259" key="3">
    <source>
        <dbReference type="Pfam" id="PF01408"/>
    </source>
</evidence>
<dbReference type="Pfam" id="PF22725">
    <property type="entry name" value="GFO_IDH_MocA_C3"/>
    <property type="match status" value="1"/>
</dbReference>
<comment type="similarity">
    <text evidence="1">Belongs to the Gfo/Idh/MocA family.</text>
</comment>
<dbReference type="Proteomes" id="UP000305238">
    <property type="component" value="Unassembled WGS sequence"/>
</dbReference>
<dbReference type="SUPFAM" id="SSF51735">
    <property type="entry name" value="NAD(P)-binding Rossmann-fold domains"/>
    <property type="match status" value="1"/>
</dbReference>
<dbReference type="InterPro" id="IPR055170">
    <property type="entry name" value="GFO_IDH_MocA-like_dom"/>
</dbReference>
<evidence type="ECO:0000256" key="1">
    <source>
        <dbReference type="ARBA" id="ARBA00010928"/>
    </source>
</evidence>
<dbReference type="OrthoDB" id="9815825at2"/>
<proteinExistence type="inferred from homology"/>
<dbReference type="GO" id="GO:0016491">
    <property type="term" value="F:oxidoreductase activity"/>
    <property type="evidence" value="ECO:0007669"/>
    <property type="project" value="UniProtKB-KW"/>
</dbReference>
<dbReference type="EMBL" id="VCKZ01000073">
    <property type="protein sequence ID" value="TMR40016.1"/>
    <property type="molecule type" value="Genomic_DNA"/>
</dbReference>
<sequence>MNDTKPWRVGIVGAGRIVRTGHLPAYAQGRVPVRAICSQTRTTATHLAQQFRTEFPGLRVHDSVRELAADPDVELIDIATRPGGRLDLIRELLPYGKPLLVQKPIAYSLDEANTIAREAADAGVQIAVNQNLRWAPAHRRLLSWIRAGELGNLAHLAHVHHFNEDIDTWFTRHPGYLFLDHGLHYLDLARQIAGTEPVAVSARAGCFPRQAAQCPLSYSIMLAFDSPLVASLTLHNQTRAPQAWSSSWYVNGDKADATATYATATLHTASGSVTHAPSGEWVPDGVLGAYTAFTAALDDATLPEHDLADHLRTLALASAALVSANDQGAWKDVPPTYVKSGR</sequence>
<dbReference type="InterPro" id="IPR000683">
    <property type="entry name" value="Gfo/Idh/MocA-like_OxRdtase_N"/>
</dbReference>
<keyword evidence="6" id="KW-1185">Reference proteome</keyword>
<dbReference type="GO" id="GO:0000166">
    <property type="term" value="F:nucleotide binding"/>
    <property type="evidence" value="ECO:0007669"/>
    <property type="project" value="InterPro"/>
</dbReference>
<dbReference type="InterPro" id="IPR036291">
    <property type="entry name" value="NAD(P)-bd_dom_sf"/>
</dbReference>
<name>A0A5S4H4K2_9ACTN</name>
<dbReference type="AlphaFoldDB" id="A0A5S4H4K2"/>
<evidence type="ECO:0000313" key="5">
    <source>
        <dbReference type="EMBL" id="TMR40016.1"/>
    </source>
</evidence>
<dbReference type="Gene3D" id="3.40.50.720">
    <property type="entry name" value="NAD(P)-binding Rossmann-like Domain"/>
    <property type="match status" value="1"/>
</dbReference>
<dbReference type="Pfam" id="PF01408">
    <property type="entry name" value="GFO_IDH_MocA"/>
    <property type="match status" value="1"/>
</dbReference>
<dbReference type="PANTHER" id="PTHR43708:SF5">
    <property type="entry name" value="CONSERVED EXPRESSED OXIDOREDUCTASE (EUROFUNG)-RELATED"/>
    <property type="match status" value="1"/>
</dbReference>
<dbReference type="Gene3D" id="3.30.360.10">
    <property type="entry name" value="Dihydrodipicolinate Reductase, domain 2"/>
    <property type="match status" value="1"/>
</dbReference>
<dbReference type="RefSeq" id="WP_138636567.1">
    <property type="nucleotide sequence ID" value="NZ_VCKZ01000073.1"/>
</dbReference>
<reference evidence="5 6" key="1">
    <citation type="submission" date="2019-05" db="EMBL/GenBank/DDBJ databases">
        <title>Draft genome sequence of Actinomadura geliboluensis A8036.</title>
        <authorList>
            <person name="Saricaoglu S."/>
            <person name="Isik K."/>
        </authorList>
    </citation>
    <scope>NUCLEOTIDE SEQUENCE [LARGE SCALE GENOMIC DNA]</scope>
    <source>
        <strain evidence="5 6">A8036</strain>
    </source>
</reference>
<comment type="caution">
    <text evidence="5">The sequence shown here is derived from an EMBL/GenBank/DDBJ whole genome shotgun (WGS) entry which is preliminary data.</text>
</comment>
<gene>
    <name evidence="5" type="ORF">ETD96_12915</name>
</gene>
<evidence type="ECO:0000313" key="6">
    <source>
        <dbReference type="Proteomes" id="UP000305238"/>
    </source>
</evidence>
<feature type="domain" description="GFO/IDH/MocA-like oxidoreductase" evidence="4">
    <location>
        <begin position="139"/>
        <end position="255"/>
    </location>
</feature>
<evidence type="ECO:0000259" key="4">
    <source>
        <dbReference type="Pfam" id="PF22725"/>
    </source>
</evidence>
<dbReference type="InterPro" id="IPR051317">
    <property type="entry name" value="Gfo/Idh/MocA_oxidoreduct"/>
</dbReference>
<dbReference type="SUPFAM" id="SSF55347">
    <property type="entry name" value="Glyceraldehyde-3-phosphate dehydrogenase-like, C-terminal domain"/>
    <property type="match status" value="1"/>
</dbReference>
<organism evidence="5 6">
    <name type="scientific">Actinomadura geliboluensis</name>
    <dbReference type="NCBI Taxonomy" id="882440"/>
    <lineage>
        <taxon>Bacteria</taxon>
        <taxon>Bacillati</taxon>
        <taxon>Actinomycetota</taxon>
        <taxon>Actinomycetes</taxon>
        <taxon>Streptosporangiales</taxon>
        <taxon>Thermomonosporaceae</taxon>
        <taxon>Actinomadura</taxon>
    </lineage>
</organism>
<keyword evidence="2" id="KW-0560">Oxidoreductase</keyword>
<feature type="domain" description="Gfo/Idh/MocA-like oxidoreductase N-terminal" evidence="3">
    <location>
        <begin position="8"/>
        <end position="129"/>
    </location>
</feature>
<evidence type="ECO:0000256" key="2">
    <source>
        <dbReference type="ARBA" id="ARBA00023002"/>
    </source>
</evidence>
<protein>
    <submittedName>
        <fullName evidence="5">Gfo/Idh/MocA family oxidoreductase</fullName>
    </submittedName>
</protein>